<dbReference type="SUPFAM" id="SSF48371">
    <property type="entry name" value="ARM repeat"/>
    <property type="match status" value="1"/>
</dbReference>
<evidence type="ECO:0000256" key="2">
    <source>
        <dbReference type="ARBA" id="ARBA00023242"/>
    </source>
</evidence>
<keyword evidence="8" id="KW-1185">Reference proteome</keyword>
<feature type="region of interest" description="Disordered" evidence="4">
    <location>
        <begin position="1194"/>
        <end position="1339"/>
    </location>
</feature>
<gene>
    <name evidence="7" type="ORF">FA09DRAFT_358156</name>
</gene>
<feature type="region of interest" description="Disordered" evidence="4">
    <location>
        <begin position="1422"/>
        <end position="1446"/>
    </location>
</feature>
<feature type="domain" description="RRP12 HEAT" evidence="5">
    <location>
        <begin position="433"/>
        <end position="748"/>
    </location>
</feature>
<dbReference type="OrthoDB" id="2192888at2759"/>
<keyword evidence="2" id="KW-0539">Nucleus</keyword>
<feature type="compositionally biased region" description="Basic and acidic residues" evidence="4">
    <location>
        <begin position="1427"/>
        <end position="1436"/>
    </location>
</feature>
<dbReference type="GO" id="GO:0005634">
    <property type="term" value="C:nucleus"/>
    <property type="evidence" value="ECO:0007669"/>
    <property type="project" value="UniProtKB-SubCell"/>
</dbReference>
<evidence type="ECO:0000256" key="1">
    <source>
        <dbReference type="ARBA" id="ARBA00004123"/>
    </source>
</evidence>
<feature type="domain" description="RRP12 N-terminal HEAT" evidence="6">
    <location>
        <begin position="53"/>
        <end position="333"/>
    </location>
</feature>
<dbReference type="InterPro" id="IPR012978">
    <property type="entry name" value="HEAT_RRP12"/>
</dbReference>
<reference evidence="7 8" key="1">
    <citation type="journal article" date="2018" name="Mol. Biol. Evol.">
        <title>Broad Genomic Sampling Reveals a Smut Pathogenic Ancestry of the Fungal Clade Ustilaginomycotina.</title>
        <authorList>
            <person name="Kijpornyongpan T."/>
            <person name="Mondo S.J."/>
            <person name="Barry K."/>
            <person name="Sandor L."/>
            <person name="Lee J."/>
            <person name="Lipzen A."/>
            <person name="Pangilinan J."/>
            <person name="LaButti K."/>
            <person name="Hainaut M."/>
            <person name="Henrissat B."/>
            <person name="Grigoriev I.V."/>
            <person name="Spatafora J.W."/>
            <person name="Aime M.C."/>
        </authorList>
    </citation>
    <scope>NUCLEOTIDE SEQUENCE [LARGE SCALE GENOMIC DNA]</scope>
    <source>
        <strain evidence="7 8">MCA 4186</strain>
    </source>
</reference>
<evidence type="ECO:0000313" key="7">
    <source>
        <dbReference type="EMBL" id="PWO00796.1"/>
    </source>
</evidence>
<dbReference type="InterPro" id="IPR057860">
    <property type="entry name" value="HEAT_RRP12_N"/>
</dbReference>
<sequence length="1446" mass="153281">MAATTSAFPSRVEASADLAASLGKIRHHTASKLENQKAPAQLLVAIEATLDEQRMADAGDAERSPTEYFCALEAMLAKALGDGAPATLLPSSFYLLSIVAPYVAPAVLKARLTGLMEPLAFVLSNPHPSGSSTAENHAALLRSALGVLQAVLLALSTDRATLDRDLRLRGCWNSVLELCTDSRPKVRRRAQDVVSAVLAESGAGSSTGTKAHPYTARTAEWAIKALEGVANAGGVASTKGKASKKPVALAPEYDKKSGKAKGADAAAAARQQQASDGGASAGIWVCGFLKLLAPTMPGKYLTPLINVLLRLPGLTNPFLTVAAFEVFESLFRPSRPVAGSENPLAALASSGAHASRAVNQTDSLVRTLDALASPSIAPSASDAQLLPPYLRALEHALVAYSRVEQGKPAWARVPAVWAEIFELSLSSKSKASREQPAVRSAGRDSLCALARYCVPDSAIEEALKAGKGAAETQLGGMLSLISDALGRQAIRYSHARPEVLAVLSALVTRLRYRPTAAAGKQRALPAAAKLLMPLVSIVAELRVEPAFDHREAADGVLGAAVEVCGPRTFLETLPLGLLGENDATGGRAWLLPLMRGRITNTELEHFTGTMVPLSEALFNRRAQAEELGQDGKMKRPVEAKVFEALTEQVWALFPGYCDLPVDLTSALSPHFIELLANVLYTQPTLRPSVCRGLQVLVERNEALASSGAPADVLRASFGLDQDAGRKNIAHLADLAPNLLAVFSNIFSQSPGESRGYVAEVLAAYLRVMKPADVASTYAKIVGMLRSSLPTLVPAHDRETGPKVVPPVPHTMLDLLIVLLPFLDASKPDSEASQLFDLATEDELMRAKDAGLQKKTYRILARLIDGPRGVAVLRLPSTAEGGEGAGRVGELLAKLRDSTANVVAGAKRDRVALLAALVPRIPATELHFLPSIIPEAVLATKETNQGTRELAYDLLVAMGHKMDAGGSIKRGLVEGAAGEEADEDMEGGQAAAPAPAAVSEEVAAASVNEYMTMVAAGLAGSTPHMISASITALSRLVYEFRADVPVETLHELLSTIEVFIRSANREIVKSALGFVKVVIVSLQASIVDEHLPVLIPALFGFSPQHRQHFKSKIRHIFERLLRRFGFERVVSLTGEEDKKLLNNIRKRKERAKRRKNSAEDGERAADDDDDAGPGIGARALKSHGVDAFEEAIYGSESDLSDSDDDNAGDGAEALAQRASDARGAKGGKKGQQPVKPKKTRRQEEETYIREDDDVPMDLLDRSAAAGGISTARATSGNGKAARARRPGQEAATFELDEATGRMLINDPDSASGQAADPASVDVDGAGRAYTDRERGTHGVTMRDGVVRVNKNNKRNRAEDELLDEEQMAVEAAAEGAQDAAKAKRKKKAPQAIGAAYAAKRAQGDVSRKGAPSPFAYVPLGQVAGKKGARADKMDITGKGKKGPRGRS</sequence>
<name>A0A316ZK93_9BASI</name>
<dbReference type="EMBL" id="KZ819284">
    <property type="protein sequence ID" value="PWO00796.1"/>
    <property type="molecule type" value="Genomic_DNA"/>
</dbReference>
<dbReference type="InterPro" id="IPR052087">
    <property type="entry name" value="RRP12"/>
</dbReference>
<evidence type="ECO:0000313" key="8">
    <source>
        <dbReference type="Proteomes" id="UP000245946"/>
    </source>
</evidence>
<dbReference type="Pfam" id="PF08161">
    <property type="entry name" value="RRP12_HEAT"/>
    <property type="match status" value="1"/>
</dbReference>
<proteinExistence type="predicted"/>
<dbReference type="PANTHER" id="PTHR48287:SF1">
    <property type="entry name" value="ARM REPEAT SUPERFAMILY PROTEIN"/>
    <property type="match status" value="1"/>
</dbReference>
<feature type="coiled-coil region" evidence="3">
    <location>
        <begin position="1346"/>
        <end position="1373"/>
    </location>
</feature>
<dbReference type="Pfam" id="PF25772">
    <property type="entry name" value="HEAT_RRP12_N"/>
    <property type="match status" value="1"/>
</dbReference>
<organism evidence="7 8">
    <name type="scientific">Tilletiopsis washingtonensis</name>
    <dbReference type="NCBI Taxonomy" id="58919"/>
    <lineage>
        <taxon>Eukaryota</taxon>
        <taxon>Fungi</taxon>
        <taxon>Dikarya</taxon>
        <taxon>Basidiomycota</taxon>
        <taxon>Ustilaginomycotina</taxon>
        <taxon>Exobasidiomycetes</taxon>
        <taxon>Entylomatales</taxon>
        <taxon>Entylomatales incertae sedis</taxon>
        <taxon>Tilletiopsis</taxon>
    </lineage>
</organism>
<dbReference type="Proteomes" id="UP000245946">
    <property type="component" value="Unassembled WGS sequence"/>
</dbReference>
<dbReference type="GeneID" id="37272460"/>
<dbReference type="STRING" id="58919.A0A316ZK93"/>
<feature type="compositionally biased region" description="Acidic residues" evidence="4">
    <location>
        <begin position="1197"/>
        <end position="1206"/>
    </location>
</feature>
<dbReference type="InterPro" id="IPR016024">
    <property type="entry name" value="ARM-type_fold"/>
</dbReference>
<evidence type="ECO:0000256" key="3">
    <source>
        <dbReference type="SAM" id="Coils"/>
    </source>
</evidence>
<evidence type="ECO:0000256" key="4">
    <source>
        <dbReference type="SAM" id="MobiDB-lite"/>
    </source>
</evidence>
<keyword evidence="3" id="KW-0175">Coiled coil</keyword>
<feature type="compositionally biased region" description="Basic residues" evidence="4">
    <location>
        <begin position="1437"/>
        <end position="1446"/>
    </location>
</feature>
<dbReference type="RefSeq" id="XP_025601074.1">
    <property type="nucleotide sequence ID" value="XM_025744916.1"/>
</dbReference>
<feature type="region of interest" description="Disordered" evidence="4">
    <location>
        <begin position="1146"/>
        <end position="1179"/>
    </location>
</feature>
<evidence type="ECO:0000259" key="5">
    <source>
        <dbReference type="Pfam" id="PF08161"/>
    </source>
</evidence>
<accession>A0A316ZK93</accession>
<evidence type="ECO:0000259" key="6">
    <source>
        <dbReference type="Pfam" id="PF25772"/>
    </source>
</evidence>
<dbReference type="PANTHER" id="PTHR48287">
    <property type="entry name" value="ARM REPEAT SUPERFAMILY PROTEIN"/>
    <property type="match status" value="1"/>
</dbReference>
<comment type="subcellular location">
    <subcellularLocation>
        <location evidence="1">Nucleus</location>
    </subcellularLocation>
</comment>
<protein>
    <submittedName>
        <fullName evidence="7">NUC173-domain-containing protein</fullName>
    </submittedName>
</protein>